<feature type="repeat" description="WD" evidence="12">
    <location>
        <begin position="502"/>
        <end position="536"/>
    </location>
</feature>
<sequence>LTEFIYLVLLQSRKSVFCVPGFSAAPEEEEEEALTEAELEQRVDILLSETDTLRMLDQPPALMSTEAEEAERVQERNRIYVQICHAKVDSEDFEERMVQTLGGAAKTKEVQCETINTAEKGKPGQDTEKRDFFLPSLSLGEFRDVASAVPKQENQPVAEEKECNPEEILASESLQHDLVVMERILMENIFQPKLAVYRQIPVLIETDSEEDSDEEEEVKKEEEKKEETLVRRSLWSYSCDLTRGHSVSSMAWNKVNPDLLAVGYREFVSQDQKKGLACCWSLKNPMWPERIFHCEHGVTAVDFSLGSPHLLAVGMANGCVAVYDVRSRDDTALLDSSASLNKHTGSVWQLRWVEQGRGATGGDKKEKLICISADGRMTEWLIQQRLDCSDLMKIKRRESTKKKLPGERERKSEAPISQQAAGMCFDFHPEDPGIYLIGTEEGHIYCCSCSGKEQILGTYRGHKGPVYKVAWNPSSTDMFLSCSADWNTLLWHRDSHTPLVTFTTATDSVHDIKWAPKSAFIYAAVHESRVEIWDLSASIFNPVLSCATCSEGNLTSVLFAKNAECLLLGDSSGDVGVWQLHDLAAPKTKVWLWQRARPALGLIPQEGNSEKQPAREYWNSGITVPVKTEMVPALLLPHHWELISFIDKINACMLSSMTAQMQPNLASKKCCFPGDIATEISLELAEFQGRTSSFSSYFPGWFLARHCCSC</sequence>
<dbReference type="OrthoDB" id="10259804at2759"/>
<name>A0A8C5X0D8_9PASS</name>
<evidence type="ECO:0000256" key="10">
    <source>
        <dbReference type="ARBA" id="ARBA00040002"/>
    </source>
</evidence>
<keyword evidence="7" id="KW-0206">Cytoskeleton</keyword>
<dbReference type="Ensembl" id="ENSMCST00000001679.1">
    <property type="protein sequence ID" value="ENSMCSP00000001638.1"/>
    <property type="gene ID" value="ENSMCSG00000001206.1"/>
</dbReference>
<dbReference type="GO" id="GO:0005858">
    <property type="term" value="C:axonemal dynein complex"/>
    <property type="evidence" value="ECO:0007669"/>
    <property type="project" value="TreeGrafter"/>
</dbReference>
<dbReference type="InterPro" id="IPR050687">
    <property type="entry name" value="Dynein_IC"/>
</dbReference>
<dbReference type="SMART" id="SM00320">
    <property type="entry name" value="WD40"/>
    <property type="match status" value="5"/>
</dbReference>
<dbReference type="InterPro" id="IPR036322">
    <property type="entry name" value="WD40_repeat_dom_sf"/>
</dbReference>
<dbReference type="InterPro" id="IPR015943">
    <property type="entry name" value="WD40/YVTN_repeat-like_dom_sf"/>
</dbReference>
<dbReference type="AlphaFoldDB" id="A0A8C5X0D8"/>
<keyword evidence="5" id="KW-0282">Flagellum</keyword>
<keyword evidence="3 12" id="KW-0853">WD repeat</keyword>
<evidence type="ECO:0000256" key="4">
    <source>
        <dbReference type="ARBA" id="ARBA00022737"/>
    </source>
</evidence>
<evidence type="ECO:0000256" key="6">
    <source>
        <dbReference type="ARBA" id="ARBA00023069"/>
    </source>
</evidence>
<reference evidence="13" key="1">
    <citation type="submission" date="2025-08" db="UniProtKB">
        <authorList>
            <consortium name="Ensembl"/>
        </authorList>
    </citation>
    <scope>IDENTIFICATION</scope>
</reference>
<dbReference type="GO" id="GO:0120293">
    <property type="term" value="C:dynein axonemal particle"/>
    <property type="evidence" value="ECO:0007669"/>
    <property type="project" value="UniProtKB-SubCell"/>
</dbReference>
<evidence type="ECO:0000256" key="7">
    <source>
        <dbReference type="ARBA" id="ARBA00023212"/>
    </source>
</evidence>
<accession>A0A8C5X0D8</accession>
<proteinExistence type="predicted"/>
<protein>
    <recommendedName>
        <fullName evidence="10">Dynein axonemal intermediate chain 4</fullName>
    </recommendedName>
    <alternativeName>
        <fullName evidence="11">WD repeat-containing protein 78</fullName>
    </alternativeName>
</protein>
<evidence type="ECO:0000256" key="1">
    <source>
        <dbReference type="ARBA" id="ARBA00004611"/>
    </source>
</evidence>
<dbReference type="PANTHER" id="PTHR12442">
    <property type="entry name" value="DYNEIN INTERMEDIATE CHAIN"/>
    <property type="match status" value="1"/>
</dbReference>
<keyword evidence="6" id="KW-0969">Cilium</keyword>
<dbReference type="InterPro" id="IPR001680">
    <property type="entry name" value="WD40_rpt"/>
</dbReference>
<organism evidence="13 14">
    <name type="scientific">Malurus cyaneus samueli</name>
    <dbReference type="NCBI Taxonomy" id="2593467"/>
    <lineage>
        <taxon>Eukaryota</taxon>
        <taxon>Metazoa</taxon>
        <taxon>Chordata</taxon>
        <taxon>Craniata</taxon>
        <taxon>Vertebrata</taxon>
        <taxon>Euteleostomi</taxon>
        <taxon>Archelosauria</taxon>
        <taxon>Archosauria</taxon>
        <taxon>Dinosauria</taxon>
        <taxon>Saurischia</taxon>
        <taxon>Theropoda</taxon>
        <taxon>Coelurosauria</taxon>
        <taxon>Aves</taxon>
        <taxon>Neognathae</taxon>
        <taxon>Neoaves</taxon>
        <taxon>Telluraves</taxon>
        <taxon>Australaves</taxon>
        <taxon>Passeriformes</taxon>
        <taxon>Meliphagoidea</taxon>
        <taxon>Maluridae</taxon>
        <taxon>Malurus</taxon>
    </lineage>
</organism>
<keyword evidence="14" id="KW-1185">Reference proteome</keyword>
<evidence type="ECO:0000256" key="3">
    <source>
        <dbReference type="ARBA" id="ARBA00022574"/>
    </source>
</evidence>
<evidence type="ECO:0000313" key="14">
    <source>
        <dbReference type="Proteomes" id="UP000694560"/>
    </source>
</evidence>
<dbReference type="Proteomes" id="UP000694560">
    <property type="component" value="Unplaced"/>
</dbReference>
<evidence type="ECO:0000256" key="11">
    <source>
        <dbReference type="ARBA" id="ARBA00041557"/>
    </source>
</evidence>
<dbReference type="PANTHER" id="PTHR12442:SF12">
    <property type="entry name" value="DYNEIN AXONEMAL INTERMEDIATE CHAIN 4"/>
    <property type="match status" value="1"/>
</dbReference>
<evidence type="ECO:0000256" key="12">
    <source>
        <dbReference type="PROSITE-ProRule" id="PRU00221"/>
    </source>
</evidence>
<dbReference type="GO" id="GO:0003341">
    <property type="term" value="P:cilium movement"/>
    <property type="evidence" value="ECO:0007669"/>
    <property type="project" value="TreeGrafter"/>
</dbReference>
<evidence type="ECO:0000256" key="2">
    <source>
        <dbReference type="ARBA" id="ARBA00022490"/>
    </source>
</evidence>
<keyword evidence="2" id="KW-0963">Cytoplasm</keyword>
<dbReference type="PROSITE" id="PS50082">
    <property type="entry name" value="WD_REPEATS_2"/>
    <property type="match status" value="2"/>
</dbReference>
<feature type="repeat" description="WD" evidence="12">
    <location>
        <begin position="459"/>
        <end position="501"/>
    </location>
</feature>
<dbReference type="GO" id="GO:0045503">
    <property type="term" value="F:dynein light chain binding"/>
    <property type="evidence" value="ECO:0007669"/>
    <property type="project" value="TreeGrafter"/>
</dbReference>
<dbReference type="GO" id="GO:0045504">
    <property type="term" value="F:dynein heavy chain binding"/>
    <property type="evidence" value="ECO:0007669"/>
    <property type="project" value="TreeGrafter"/>
</dbReference>
<evidence type="ECO:0000313" key="13">
    <source>
        <dbReference type="Ensembl" id="ENSMCSP00000001638.1"/>
    </source>
</evidence>
<dbReference type="Gene3D" id="2.130.10.10">
    <property type="entry name" value="YVTN repeat-like/Quinoprotein amine dehydrogenase"/>
    <property type="match status" value="2"/>
</dbReference>
<dbReference type="Pfam" id="PF00400">
    <property type="entry name" value="WD40"/>
    <property type="match status" value="1"/>
</dbReference>
<comment type="subcellular location">
    <subcellularLocation>
        <location evidence="1">Cytoplasm</location>
        <location evidence="1">Cytoskeleton</location>
        <location evidence="1">Flagellum axoneme</location>
    </subcellularLocation>
    <subcellularLocation>
        <location evidence="9">Dynein axonemal particle</location>
    </subcellularLocation>
</comment>
<dbReference type="FunFam" id="2.130.10.10:FF:001248">
    <property type="entry name" value="WD repeat domain 78"/>
    <property type="match status" value="1"/>
</dbReference>
<keyword evidence="4" id="KW-0677">Repeat</keyword>
<evidence type="ECO:0000256" key="8">
    <source>
        <dbReference type="ARBA" id="ARBA00023273"/>
    </source>
</evidence>
<evidence type="ECO:0000256" key="5">
    <source>
        <dbReference type="ARBA" id="ARBA00022846"/>
    </source>
</evidence>
<keyword evidence="8" id="KW-0966">Cell projection</keyword>
<reference evidence="13" key="2">
    <citation type="submission" date="2025-09" db="UniProtKB">
        <authorList>
            <consortium name="Ensembl"/>
        </authorList>
    </citation>
    <scope>IDENTIFICATION</scope>
</reference>
<dbReference type="SUPFAM" id="SSF50978">
    <property type="entry name" value="WD40 repeat-like"/>
    <property type="match status" value="1"/>
</dbReference>
<evidence type="ECO:0000256" key="9">
    <source>
        <dbReference type="ARBA" id="ARBA00024190"/>
    </source>
</evidence>